<accession>A0AAI9ZXA8</accession>
<sequence>MDTCPGAGSVCPVPSCPPTRSSLPHLNSSFAHCSTLPLNLPQRYSLPPLSNAPKTSPNPLHFKSLLSVSGLAA</sequence>
<dbReference type="EMBL" id="JAHMHQ010000007">
    <property type="protein sequence ID" value="KAK1638282.1"/>
    <property type="molecule type" value="Genomic_DNA"/>
</dbReference>
<organism evidence="1 2">
    <name type="scientific">Colletotrichum phormii</name>
    <dbReference type="NCBI Taxonomy" id="359342"/>
    <lineage>
        <taxon>Eukaryota</taxon>
        <taxon>Fungi</taxon>
        <taxon>Dikarya</taxon>
        <taxon>Ascomycota</taxon>
        <taxon>Pezizomycotina</taxon>
        <taxon>Sordariomycetes</taxon>
        <taxon>Hypocreomycetidae</taxon>
        <taxon>Glomerellales</taxon>
        <taxon>Glomerellaceae</taxon>
        <taxon>Colletotrichum</taxon>
        <taxon>Colletotrichum acutatum species complex</taxon>
    </lineage>
</organism>
<comment type="caution">
    <text evidence="1">The sequence shown here is derived from an EMBL/GenBank/DDBJ whole genome shotgun (WGS) entry which is preliminary data.</text>
</comment>
<gene>
    <name evidence="1" type="ORF">BDP81DRAFT_205181</name>
</gene>
<name>A0AAI9ZXA8_9PEZI</name>
<evidence type="ECO:0000313" key="2">
    <source>
        <dbReference type="Proteomes" id="UP001243989"/>
    </source>
</evidence>
<reference evidence="1" key="1">
    <citation type="submission" date="2021-06" db="EMBL/GenBank/DDBJ databases">
        <title>Comparative genomics, transcriptomics and evolutionary studies reveal genomic signatures of adaptation to plant cell wall in hemibiotrophic fungi.</title>
        <authorList>
            <consortium name="DOE Joint Genome Institute"/>
            <person name="Baroncelli R."/>
            <person name="Diaz J.F."/>
            <person name="Benocci T."/>
            <person name="Peng M."/>
            <person name="Battaglia E."/>
            <person name="Haridas S."/>
            <person name="Andreopoulos W."/>
            <person name="Labutti K."/>
            <person name="Pangilinan J."/>
            <person name="Floch G.L."/>
            <person name="Makela M.R."/>
            <person name="Henrissat B."/>
            <person name="Grigoriev I.V."/>
            <person name="Crouch J.A."/>
            <person name="De Vries R.P."/>
            <person name="Sukno S.A."/>
            <person name="Thon M.R."/>
        </authorList>
    </citation>
    <scope>NUCLEOTIDE SEQUENCE</scope>
    <source>
        <strain evidence="1">CBS 102054</strain>
    </source>
</reference>
<keyword evidence="2" id="KW-1185">Reference proteome</keyword>
<proteinExistence type="predicted"/>
<dbReference type="Proteomes" id="UP001243989">
    <property type="component" value="Unassembled WGS sequence"/>
</dbReference>
<dbReference type="AlphaFoldDB" id="A0AAI9ZXA8"/>
<protein>
    <submittedName>
        <fullName evidence="1">Uncharacterized protein</fullName>
    </submittedName>
</protein>
<dbReference type="GeneID" id="85467460"/>
<dbReference type="RefSeq" id="XP_060446889.1">
    <property type="nucleotide sequence ID" value="XM_060582598.1"/>
</dbReference>
<evidence type="ECO:0000313" key="1">
    <source>
        <dbReference type="EMBL" id="KAK1638282.1"/>
    </source>
</evidence>